<reference evidence="3" key="1">
    <citation type="journal article" date="2021" name="BMC Genomics">
        <title>Chromosome-level genome assembly and manually-curated proteome of model necrotroph Parastagonospora nodorum Sn15 reveals a genome-wide trove of candidate effector homologs, and redundancy of virulence-related functions within an accessory chromosome.</title>
        <authorList>
            <person name="Bertazzoni S."/>
            <person name="Jones D.A.B."/>
            <person name="Phan H.T."/>
            <person name="Tan K.-C."/>
            <person name="Hane J.K."/>
        </authorList>
    </citation>
    <scope>NUCLEOTIDE SEQUENCE [LARGE SCALE GENOMIC DNA]</scope>
    <source>
        <strain evidence="3">SN15 / ATCC MYA-4574 / FGSC 10173)</strain>
    </source>
</reference>
<dbReference type="OrthoDB" id="202203at2759"/>
<dbReference type="InterPro" id="IPR023753">
    <property type="entry name" value="FAD/NAD-binding_dom"/>
</dbReference>
<dbReference type="GO" id="GO:0016491">
    <property type="term" value="F:oxidoreductase activity"/>
    <property type="evidence" value="ECO:0007669"/>
    <property type="project" value="InterPro"/>
</dbReference>
<accession>A0A7U2FDI8</accession>
<protein>
    <recommendedName>
        <fullName evidence="1">FAD/NAD(P)-binding domain-containing protein</fullName>
    </recommendedName>
</protein>
<dbReference type="OMA" id="WKIGAPR"/>
<dbReference type="PRINTS" id="PR00368">
    <property type="entry name" value="FADPNR"/>
</dbReference>
<evidence type="ECO:0000259" key="1">
    <source>
        <dbReference type="Pfam" id="PF07992"/>
    </source>
</evidence>
<dbReference type="Proteomes" id="UP000663193">
    <property type="component" value="Chromosome 15"/>
</dbReference>
<dbReference type="SUPFAM" id="SSF51905">
    <property type="entry name" value="FAD/NAD(P)-binding domain"/>
    <property type="match status" value="1"/>
</dbReference>
<dbReference type="KEGG" id="pno:SNOG_10062"/>
<organism evidence="2 3">
    <name type="scientific">Phaeosphaeria nodorum (strain SN15 / ATCC MYA-4574 / FGSC 10173)</name>
    <name type="common">Glume blotch fungus</name>
    <name type="synonym">Parastagonospora nodorum</name>
    <dbReference type="NCBI Taxonomy" id="321614"/>
    <lineage>
        <taxon>Eukaryota</taxon>
        <taxon>Fungi</taxon>
        <taxon>Dikarya</taxon>
        <taxon>Ascomycota</taxon>
        <taxon>Pezizomycotina</taxon>
        <taxon>Dothideomycetes</taxon>
        <taxon>Pleosporomycetidae</taxon>
        <taxon>Pleosporales</taxon>
        <taxon>Pleosporineae</taxon>
        <taxon>Phaeosphaeriaceae</taxon>
        <taxon>Parastagonospora</taxon>
    </lineage>
</organism>
<dbReference type="PRINTS" id="PR00411">
    <property type="entry name" value="PNDRDTASEI"/>
</dbReference>
<evidence type="ECO:0000313" key="2">
    <source>
        <dbReference type="EMBL" id="QRD03284.1"/>
    </source>
</evidence>
<evidence type="ECO:0000313" key="3">
    <source>
        <dbReference type="Proteomes" id="UP000663193"/>
    </source>
</evidence>
<keyword evidence="3" id="KW-1185">Reference proteome</keyword>
<dbReference type="Gene3D" id="3.50.50.100">
    <property type="match status" value="1"/>
</dbReference>
<dbReference type="EMBL" id="CP069037">
    <property type="protein sequence ID" value="QRD03284.1"/>
    <property type="molecule type" value="Genomic_DNA"/>
</dbReference>
<feature type="domain" description="FAD/NAD(P)-binding" evidence="1">
    <location>
        <begin position="8"/>
        <end position="299"/>
    </location>
</feature>
<dbReference type="RefSeq" id="XP_001800345.1">
    <property type="nucleotide sequence ID" value="XM_001800293.1"/>
</dbReference>
<dbReference type="VEuPathDB" id="FungiDB:JI435_100620"/>
<dbReference type="PANTHER" id="PTHR43735:SF25">
    <property type="entry name" value="NAD(P)H DEHYDROGENASE 3"/>
    <property type="match status" value="1"/>
</dbReference>
<dbReference type="InterPro" id="IPR036188">
    <property type="entry name" value="FAD/NAD-bd_sf"/>
</dbReference>
<dbReference type="PANTHER" id="PTHR43735">
    <property type="entry name" value="APOPTOSIS-INDUCING FACTOR 1"/>
    <property type="match status" value="1"/>
</dbReference>
<dbReference type="AlphaFoldDB" id="A0A7U2FDI8"/>
<sequence>MSSQPTHQIVIVGGNFGGINLAHYLLRKTFKTLKALQPQTTFQIKLISPNTHFYFKIAAPRALINPSLIPEEQYFKSIAEAFKQYDASAFEHVQGKATSLDSQNRTVSVDLGSGSTQQIKYDSLVIASGTTSSPLWTLNDTHENTRAALQALHQDLPKASTVLIAGAGAVGVETAGEIATAFPNAKVTLATSSDRVLPRESAALGAKAKSILDGLGVIVKTGTSLSDPMVDDKTRPVKFADGSSDSPDVFINATGARKMNTDWLPSDWVAEDGKVATRDSYFRVKDSQGVYVIGDAAMGSNGSAIALDAMVPVVASSIAVDVSGSSGGKDGLVGWLTSFIKTPAPRQTEYKPNNMIVVPIGPNGGVGQAFGWSLPSFIVKKGKAEKYLMELVEPLMSGKKWA</sequence>
<gene>
    <name evidence="2" type="ORF">JI435_100620</name>
</gene>
<dbReference type="Pfam" id="PF07992">
    <property type="entry name" value="Pyr_redox_2"/>
    <property type="match status" value="1"/>
</dbReference>
<name>A0A7U2FDI8_PHANO</name>
<proteinExistence type="predicted"/>